<dbReference type="PATRIC" id="fig|151081.8.peg.1651"/>
<dbReference type="Proteomes" id="UP000033664">
    <property type="component" value="Unassembled WGS sequence"/>
</dbReference>
<keyword evidence="1" id="KW-0472">Membrane</keyword>
<evidence type="ECO:0000313" key="3">
    <source>
        <dbReference type="EMBL" id="KJZ01811.1"/>
    </source>
</evidence>
<dbReference type="InterPro" id="IPR007168">
    <property type="entry name" value="Phageshock_PspC_N"/>
</dbReference>
<gene>
    <name evidence="4" type="ORF">CWC05_00240</name>
    <name evidence="3" type="ORF">TW72_02370</name>
</gene>
<dbReference type="EMBL" id="PNCG01000001">
    <property type="protein sequence ID" value="TMP88820.1"/>
    <property type="molecule type" value="Genomic_DNA"/>
</dbReference>
<organism evidence="3 5">
    <name type="scientific">Pseudoalteromonas ruthenica</name>
    <dbReference type="NCBI Taxonomy" id="151081"/>
    <lineage>
        <taxon>Bacteria</taxon>
        <taxon>Pseudomonadati</taxon>
        <taxon>Pseudomonadota</taxon>
        <taxon>Gammaproteobacteria</taxon>
        <taxon>Alteromonadales</taxon>
        <taxon>Pseudoalteromonadaceae</taxon>
        <taxon>Pseudoalteromonas</taxon>
    </lineage>
</organism>
<evidence type="ECO:0000313" key="4">
    <source>
        <dbReference type="EMBL" id="TMP88820.1"/>
    </source>
</evidence>
<accession>A0A0F4Q267</accession>
<dbReference type="RefSeq" id="WP_022945387.1">
    <property type="nucleotide sequence ID" value="NZ_CP023396.1"/>
</dbReference>
<reference evidence="3 5" key="1">
    <citation type="journal article" date="2015" name="BMC Genomics">
        <title>Genome mining reveals unlocked bioactive potential of marine Gram-negative bacteria.</title>
        <authorList>
            <person name="Machado H."/>
            <person name="Sonnenschein E.C."/>
            <person name="Melchiorsen J."/>
            <person name="Gram L."/>
        </authorList>
    </citation>
    <scope>NUCLEOTIDE SEQUENCE [LARGE SCALE GENOMIC DNA]</scope>
    <source>
        <strain evidence="3 5">S3137</strain>
    </source>
</reference>
<protein>
    <submittedName>
        <fullName evidence="4">PspC domain-containing protein</fullName>
    </submittedName>
</protein>
<reference evidence="4" key="4">
    <citation type="submission" date="2019-09" db="EMBL/GenBank/DDBJ databases">
        <title>Co-occurence of chitin degradation, pigmentation and bioactivity in marine Pseudoalteromonas.</title>
        <authorList>
            <person name="Sonnenschein E.C."/>
            <person name="Bech P.K."/>
        </authorList>
    </citation>
    <scope>NUCLEOTIDE SEQUENCE</scope>
    <source>
        <strain evidence="4">S2897</strain>
    </source>
</reference>
<comment type="caution">
    <text evidence="3">The sequence shown here is derived from an EMBL/GenBank/DDBJ whole genome shotgun (WGS) entry which is preliminary data.</text>
</comment>
<dbReference type="eggNOG" id="COG1983">
    <property type="taxonomic scope" value="Bacteria"/>
</dbReference>
<evidence type="ECO:0000313" key="6">
    <source>
        <dbReference type="Proteomes" id="UP000305874"/>
    </source>
</evidence>
<dbReference type="OrthoDB" id="5772680at2"/>
<reference evidence="4 6" key="2">
    <citation type="submission" date="2017-12" db="EMBL/GenBank/DDBJ databases">
        <authorList>
            <person name="Paulsen S."/>
            <person name="Gram L.K."/>
        </authorList>
    </citation>
    <scope>NUCLEOTIDE SEQUENCE [LARGE SCALE GENOMIC DNA]</scope>
    <source>
        <strain evidence="4 6">S2897</strain>
    </source>
</reference>
<evidence type="ECO:0000256" key="1">
    <source>
        <dbReference type="SAM" id="Phobius"/>
    </source>
</evidence>
<dbReference type="Proteomes" id="UP000305874">
    <property type="component" value="Unassembled WGS sequence"/>
</dbReference>
<keyword evidence="5" id="KW-1185">Reference proteome</keyword>
<evidence type="ECO:0000313" key="5">
    <source>
        <dbReference type="Proteomes" id="UP000033664"/>
    </source>
</evidence>
<keyword evidence="1" id="KW-0812">Transmembrane</keyword>
<keyword evidence="1" id="KW-1133">Transmembrane helix</keyword>
<evidence type="ECO:0000259" key="2">
    <source>
        <dbReference type="Pfam" id="PF04024"/>
    </source>
</evidence>
<dbReference type="EMBL" id="JXXZ01000002">
    <property type="protein sequence ID" value="KJZ01811.1"/>
    <property type="molecule type" value="Genomic_DNA"/>
</dbReference>
<dbReference type="AlphaFoldDB" id="A0A0F4Q267"/>
<name>A0A0F4Q267_9GAMM</name>
<sequence>MRDSSYQRFYRDALDKKLSGVCAGFAKRHNLPVWLTRVAMVILFLNAPVLVAAIYLICHFVFDEHIVV</sequence>
<feature type="transmembrane region" description="Helical" evidence="1">
    <location>
        <begin position="38"/>
        <end position="62"/>
    </location>
</feature>
<proteinExistence type="predicted"/>
<dbReference type="STRING" id="151081.TW72_02370"/>
<dbReference type="Pfam" id="PF04024">
    <property type="entry name" value="PspC"/>
    <property type="match status" value="1"/>
</dbReference>
<reference evidence="6" key="3">
    <citation type="submission" date="2019-06" db="EMBL/GenBank/DDBJ databases">
        <title>Co-occurence of chitin degradation, pigmentation and bioactivity in marine Pseudoalteromonas.</title>
        <authorList>
            <person name="Sonnenschein E.C."/>
            <person name="Bech P.K."/>
        </authorList>
    </citation>
    <scope>NUCLEOTIDE SEQUENCE [LARGE SCALE GENOMIC DNA]</scope>
    <source>
        <strain evidence="6">S2897</strain>
    </source>
</reference>
<feature type="domain" description="Phage shock protein PspC N-terminal" evidence="2">
    <location>
        <begin position="7"/>
        <end position="64"/>
    </location>
</feature>
<dbReference type="GeneID" id="58227329"/>